<dbReference type="CDD" id="cd06222">
    <property type="entry name" value="RNase_H_like"/>
    <property type="match status" value="1"/>
</dbReference>
<keyword evidence="3" id="KW-1185">Reference proteome</keyword>
<dbReference type="InterPro" id="IPR012337">
    <property type="entry name" value="RNaseH-like_sf"/>
</dbReference>
<reference evidence="2" key="1">
    <citation type="submission" date="2017-07" db="EMBL/GenBank/DDBJ databases">
        <title>Taro Niue Genome Assembly and Annotation.</title>
        <authorList>
            <person name="Atibalentja N."/>
            <person name="Keating K."/>
            <person name="Fields C.J."/>
        </authorList>
    </citation>
    <scope>NUCLEOTIDE SEQUENCE</scope>
    <source>
        <strain evidence="2">Niue_2</strain>
        <tissue evidence="2">Leaf</tissue>
    </source>
</reference>
<organism evidence="2 3">
    <name type="scientific">Colocasia esculenta</name>
    <name type="common">Wild taro</name>
    <name type="synonym">Arum esculentum</name>
    <dbReference type="NCBI Taxonomy" id="4460"/>
    <lineage>
        <taxon>Eukaryota</taxon>
        <taxon>Viridiplantae</taxon>
        <taxon>Streptophyta</taxon>
        <taxon>Embryophyta</taxon>
        <taxon>Tracheophyta</taxon>
        <taxon>Spermatophyta</taxon>
        <taxon>Magnoliopsida</taxon>
        <taxon>Liliopsida</taxon>
        <taxon>Araceae</taxon>
        <taxon>Aroideae</taxon>
        <taxon>Colocasieae</taxon>
        <taxon>Colocasia</taxon>
    </lineage>
</organism>
<gene>
    <name evidence="2" type="ORF">Taro_048848</name>
</gene>
<sequence>MDSTINFAGQQDILLEAFKIRNAKFHDDYILTIQQVASEICHHLEAIILASKSKNDSTAADLRILHQFGYSPQFSIKKIKLVRWMPPVNGYCLNVDGACKGNPGDCGGGGCIRDSGGSVLVAFAHFYGMGNSMVAESRAMCDGIRLADFLGIHLTVIYSDSLALVNSLNSGRCPAWQALRWWREANEVLHQPSHQVDVVERLALVVGGDEKVPQAGLLQLHPHPLLQLRHQRRRHGEQVGEAEQAEEGAGDAVLVRGGMMLMRLSIIILCSRTCVLDSCSLPPPVPAMIMLEMGGRVEIWRGGCRGGGGDLRLVKADDIFLICQQLWPLTYVCQPLTYEVFINDHDGC</sequence>
<dbReference type="InterPro" id="IPR036397">
    <property type="entry name" value="RNaseH_sf"/>
</dbReference>
<evidence type="ECO:0000313" key="2">
    <source>
        <dbReference type="EMBL" id="MQM15895.1"/>
    </source>
</evidence>
<dbReference type="Pfam" id="PF13456">
    <property type="entry name" value="RVT_3"/>
    <property type="match status" value="1"/>
</dbReference>
<dbReference type="PANTHER" id="PTHR47723:SF19">
    <property type="entry name" value="POLYNUCLEOTIDYL TRANSFERASE, RIBONUCLEASE H-LIKE SUPERFAMILY PROTEIN"/>
    <property type="match status" value="1"/>
</dbReference>
<evidence type="ECO:0000313" key="3">
    <source>
        <dbReference type="Proteomes" id="UP000652761"/>
    </source>
</evidence>
<comment type="caution">
    <text evidence="2">The sequence shown here is derived from an EMBL/GenBank/DDBJ whole genome shotgun (WGS) entry which is preliminary data.</text>
</comment>
<feature type="domain" description="RNase H type-1" evidence="1">
    <location>
        <begin position="94"/>
        <end position="173"/>
    </location>
</feature>
<name>A0A843X998_COLES</name>
<dbReference type="InterPro" id="IPR002156">
    <property type="entry name" value="RNaseH_domain"/>
</dbReference>
<dbReference type="AlphaFoldDB" id="A0A843X998"/>
<dbReference type="SUPFAM" id="SSF53098">
    <property type="entry name" value="Ribonuclease H-like"/>
    <property type="match status" value="1"/>
</dbReference>
<dbReference type="PANTHER" id="PTHR47723">
    <property type="entry name" value="OS05G0353850 PROTEIN"/>
    <property type="match status" value="1"/>
</dbReference>
<dbReference type="Gene3D" id="3.30.420.10">
    <property type="entry name" value="Ribonuclease H-like superfamily/Ribonuclease H"/>
    <property type="match status" value="1"/>
</dbReference>
<accession>A0A843X998</accession>
<dbReference type="InterPro" id="IPR044730">
    <property type="entry name" value="RNase_H-like_dom_plant"/>
</dbReference>
<protein>
    <recommendedName>
        <fullName evidence="1">RNase H type-1 domain-containing protein</fullName>
    </recommendedName>
</protein>
<dbReference type="Proteomes" id="UP000652761">
    <property type="component" value="Unassembled WGS sequence"/>
</dbReference>
<dbReference type="GO" id="GO:0004523">
    <property type="term" value="F:RNA-DNA hybrid ribonuclease activity"/>
    <property type="evidence" value="ECO:0007669"/>
    <property type="project" value="InterPro"/>
</dbReference>
<dbReference type="InterPro" id="IPR053151">
    <property type="entry name" value="RNase_H-like"/>
</dbReference>
<dbReference type="GO" id="GO:0003676">
    <property type="term" value="F:nucleic acid binding"/>
    <property type="evidence" value="ECO:0007669"/>
    <property type="project" value="InterPro"/>
</dbReference>
<dbReference type="EMBL" id="NMUH01006731">
    <property type="protein sequence ID" value="MQM15895.1"/>
    <property type="molecule type" value="Genomic_DNA"/>
</dbReference>
<evidence type="ECO:0000259" key="1">
    <source>
        <dbReference type="Pfam" id="PF13456"/>
    </source>
</evidence>
<dbReference type="OrthoDB" id="597234at2759"/>
<proteinExistence type="predicted"/>